<dbReference type="InterPro" id="IPR017451">
    <property type="entry name" value="F-box-assoc_interact_dom"/>
</dbReference>
<dbReference type="InterPro" id="IPR006527">
    <property type="entry name" value="F-box-assoc_dom_typ1"/>
</dbReference>
<evidence type="ECO:0000313" key="3">
    <source>
        <dbReference type="Proteomes" id="UP001497516"/>
    </source>
</evidence>
<evidence type="ECO:0000313" key="2">
    <source>
        <dbReference type="EMBL" id="CAL1358614.1"/>
    </source>
</evidence>
<dbReference type="Pfam" id="PF07734">
    <property type="entry name" value="FBA_1"/>
    <property type="match status" value="1"/>
</dbReference>
<dbReference type="PANTHER" id="PTHR31672">
    <property type="entry name" value="BNACNNG10540D PROTEIN"/>
    <property type="match status" value="1"/>
</dbReference>
<sequence>MAGLFDGPSYGEERGPFPSPPCVCTLYSVVDLSFLALMRFFVFHCICISNLPQRRWLSSWKTRFLDPKFIKKFIFQNTDLWNDPQLLIQRRQKGRSVYSLHSHRSLRLVSGPAQLEKPELVSGNFEVRCGCKGLFCLADGDGSGFSNIVLWNPATTQTKLLPVSNLDQALDGYARMSEVIGFGFDPEKNDYKVVRTVVRFTADEDIEESSEVYSLKSDSWRTIYIRPHDFPGTIHYSVPSESDDGRLFYWWGPLLHFISFDMRSEECEGMRLGYPDESMNAAFSVRSVSLVKGSTVVIFSDGRIDRHEPNELQTWVRLDFEDRMTGWIELSTIKSNKLNMCMHPVGIWKDKRCFLQRYDDGQLVVVDLEKGEFLPIELQIQGDWESFKIFPYTPCEVSLE</sequence>
<dbReference type="InterPro" id="IPR050796">
    <property type="entry name" value="SCF_F-box_component"/>
</dbReference>
<evidence type="ECO:0000259" key="1">
    <source>
        <dbReference type="Pfam" id="PF07734"/>
    </source>
</evidence>
<protein>
    <recommendedName>
        <fullName evidence="1">F-box associated beta-propeller type 1 domain-containing protein</fullName>
    </recommendedName>
</protein>
<proteinExistence type="predicted"/>
<gene>
    <name evidence="2" type="ORF">LTRI10_LOCUS6160</name>
</gene>
<feature type="domain" description="F-box associated beta-propeller type 1" evidence="1">
    <location>
        <begin position="125"/>
        <end position="372"/>
    </location>
</feature>
<dbReference type="EMBL" id="OZ034814">
    <property type="protein sequence ID" value="CAL1358614.1"/>
    <property type="molecule type" value="Genomic_DNA"/>
</dbReference>
<dbReference type="NCBIfam" id="TIGR01640">
    <property type="entry name" value="F_box_assoc_1"/>
    <property type="match status" value="1"/>
</dbReference>
<dbReference type="Proteomes" id="UP001497516">
    <property type="component" value="Chromosome 10"/>
</dbReference>
<keyword evidence="3" id="KW-1185">Reference proteome</keyword>
<organism evidence="2 3">
    <name type="scientific">Linum trigynum</name>
    <dbReference type="NCBI Taxonomy" id="586398"/>
    <lineage>
        <taxon>Eukaryota</taxon>
        <taxon>Viridiplantae</taxon>
        <taxon>Streptophyta</taxon>
        <taxon>Embryophyta</taxon>
        <taxon>Tracheophyta</taxon>
        <taxon>Spermatophyta</taxon>
        <taxon>Magnoliopsida</taxon>
        <taxon>eudicotyledons</taxon>
        <taxon>Gunneridae</taxon>
        <taxon>Pentapetalae</taxon>
        <taxon>rosids</taxon>
        <taxon>fabids</taxon>
        <taxon>Malpighiales</taxon>
        <taxon>Linaceae</taxon>
        <taxon>Linum</taxon>
    </lineage>
</organism>
<accession>A0AAV2CPW5</accession>
<dbReference type="PANTHER" id="PTHR31672:SF13">
    <property type="entry name" value="F-BOX PROTEIN CPR30-LIKE"/>
    <property type="match status" value="1"/>
</dbReference>
<reference evidence="2 3" key="1">
    <citation type="submission" date="2024-04" db="EMBL/GenBank/DDBJ databases">
        <authorList>
            <person name="Fracassetti M."/>
        </authorList>
    </citation>
    <scope>NUCLEOTIDE SEQUENCE [LARGE SCALE GENOMIC DNA]</scope>
</reference>
<name>A0AAV2CPW5_9ROSI</name>
<dbReference type="AlphaFoldDB" id="A0AAV2CPW5"/>